<keyword evidence="5" id="KW-1185">Reference proteome</keyword>
<dbReference type="InterPro" id="IPR048273">
    <property type="entry name" value="Luciferase"/>
</dbReference>
<dbReference type="eggNOG" id="COG0400">
    <property type="taxonomic scope" value="Bacteria"/>
</dbReference>
<dbReference type="Pfam" id="PF02230">
    <property type="entry name" value="Abhydrolase_2"/>
    <property type="match status" value="1"/>
</dbReference>
<dbReference type="OrthoDB" id="822427at2"/>
<evidence type="ECO:0000259" key="2">
    <source>
        <dbReference type="Pfam" id="PF02230"/>
    </source>
</evidence>
<gene>
    <name evidence="4" type="ORF">N801_00645</name>
</gene>
<accession>A0A0A0K3E8</accession>
<dbReference type="PANTHER" id="PTHR38695:SF1">
    <property type="entry name" value="AMINO ACID PERMEASE_ SLC12A DOMAIN-CONTAINING PROTEIN"/>
    <property type="match status" value="1"/>
</dbReference>
<evidence type="ECO:0000313" key="4">
    <source>
        <dbReference type="EMBL" id="KGN42311.1"/>
    </source>
</evidence>
<organism evidence="4 5">
    <name type="scientific">Knoellia aerolata DSM 18566</name>
    <dbReference type="NCBI Taxonomy" id="1385519"/>
    <lineage>
        <taxon>Bacteria</taxon>
        <taxon>Bacillati</taxon>
        <taxon>Actinomycetota</taxon>
        <taxon>Actinomycetes</taxon>
        <taxon>Micrococcales</taxon>
        <taxon>Intrasporangiaceae</taxon>
        <taxon>Knoellia</taxon>
    </lineage>
</organism>
<dbReference type="GO" id="GO:0016787">
    <property type="term" value="F:hydrolase activity"/>
    <property type="evidence" value="ECO:0007669"/>
    <property type="project" value="InterPro"/>
</dbReference>
<dbReference type="InterPro" id="IPR029058">
    <property type="entry name" value="AB_hydrolase_fold"/>
</dbReference>
<dbReference type="EMBL" id="AVPL01000006">
    <property type="protein sequence ID" value="KGN42311.1"/>
    <property type="molecule type" value="Genomic_DNA"/>
</dbReference>
<dbReference type="Pfam" id="PF17648">
    <property type="entry name" value="Luciferase"/>
    <property type="match status" value="1"/>
</dbReference>
<feature type="domain" description="Phospholipase/carboxylesterase/thioesterase" evidence="2">
    <location>
        <begin position="16"/>
        <end position="204"/>
    </location>
</feature>
<dbReference type="InterPro" id="IPR040841">
    <property type="entry name" value="Luciferase_dom"/>
</dbReference>
<dbReference type="Gene3D" id="3.40.50.1820">
    <property type="entry name" value="alpha/beta hydrolase"/>
    <property type="match status" value="1"/>
</dbReference>
<dbReference type="AlphaFoldDB" id="A0A0A0K3E8"/>
<sequence length="390" mass="40439">MTAAFDAPVVAFHGADLPEQPLVVLLHGRGSDEREILTLAPHLPTGATYAAVRAPIAEGGGYAWFANRGIGRPVAESLAATMAWFGAWLDGVAPAGRPVVLIGFSGGAAFAGGLVLSDPDRYAGAAILYGTLPFDAGVPITPHGLALLPVFVAQGDSDTVIPRELLDRTWSHLHTASGAPTQGHRDPGGHAITPSALQQLVGWLRARLTHVVTHGTTSPVARTTGGSGVAWPTVPGGRLADRRGMRPEVSWRIPQQQLSDTSPVPVQERLFARISGLPDVSSGESRISVPGARGLVLGASSGPDEAFLVPEVREFAHLHPAHDGSLHLALPPGQAADLVAHGWGTPHPWAGSRLSLGFTMVFGPRDDDELEVVAGIVAASHAYASGTVGS</sequence>
<dbReference type="PANTHER" id="PTHR38695">
    <property type="entry name" value="AMINO ACID PERMEASE_ SLC12A DOMAIN-CONTAINING PROTEIN"/>
    <property type="match status" value="1"/>
</dbReference>
<name>A0A0A0K3E8_9MICO</name>
<reference evidence="4 5" key="1">
    <citation type="submission" date="2013-08" db="EMBL/GenBank/DDBJ databases">
        <title>The genome sequence of Knoellia aerolata.</title>
        <authorList>
            <person name="Zhu W."/>
            <person name="Wang G."/>
        </authorList>
    </citation>
    <scope>NUCLEOTIDE SEQUENCE [LARGE SCALE GENOMIC DNA]</scope>
    <source>
        <strain evidence="4 5">DSM 18566</strain>
    </source>
</reference>
<dbReference type="RefSeq" id="WP_035933352.1">
    <property type="nucleotide sequence ID" value="NZ_AVPL01000006.1"/>
</dbReference>
<dbReference type="InterPro" id="IPR003140">
    <property type="entry name" value="PLipase/COase/thioEstase"/>
</dbReference>
<evidence type="ECO:0000313" key="5">
    <source>
        <dbReference type="Proteomes" id="UP000030013"/>
    </source>
</evidence>
<feature type="domain" description="Luciferase" evidence="3">
    <location>
        <begin position="313"/>
        <end position="380"/>
    </location>
</feature>
<feature type="region of interest" description="Disordered" evidence="1">
    <location>
        <begin position="216"/>
        <end position="241"/>
    </location>
</feature>
<protein>
    <submittedName>
        <fullName evidence="4">Phospholipase</fullName>
    </submittedName>
</protein>
<proteinExistence type="predicted"/>
<dbReference type="STRING" id="1385519.N801_00645"/>
<dbReference type="SUPFAM" id="SSF53474">
    <property type="entry name" value="alpha/beta-Hydrolases"/>
    <property type="match status" value="1"/>
</dbReference>
<evidence type="ECO:0000256" key="1">
    <source>
        <dbReference type="SAM" id="MobiDB-lite"/>
    </source>
</evidence>
<evidence type="ECO:0000259" key="3">
    <source>
        <dbReference type="Pfam" id="PF17648"/>
    </source>
</evidence>
<comment type="caution">
    <text evidence="4">The sequence shown here is derived from an EMBL/GenBank/DDBJ whole genome shotgun (WGS) entry which is preliminary data.</text>
</comment>
<dbReference type="Proteomes" id="UP000030013">
    <property type="component" value="Unassembled WGS sequence"/>
</dbReference>